<dbReference type="EMBL" id="CP084167">
    <property type="protein sequence ID" value="UJG43842.1"/>
    <property type="molecule type" value="Genomic_DNA"/>
</dbReference>
<protein>
    <submittedName>
        <fullName evidence="1">Uncharacterized protein</fullName>
    </submittedName>
</protein>
<name>A0A9Y1FNK3_9ARCH</name>
<dbReference type="Proteomes" id="UP001200513">
    <property type="component" value="Chromosome"/>
</dbReference>
<accession>A0A9Y1FNK3</accession>
<sequence length="75" mass="9116">MNEELRERLRELKVKQGMNVEKKIAYLLKKEGRGLSRNTITKVIGELGFPLLSNRKKRNRTRYKRFEREKPNELW</sequence>
<dbReference type="AlphaFoldDB" id="A0A9Y1FNK3"/>
<gene>
    <name evidence="1" type="ORF">K9W46_01330</name>
</gene>
<proteinExistence type="predicted"/>
<organism evidence="1">
    <name type="scientific">Candidatus Heimdallarchaeum endolithica</name>
    <dbReference type="NCBI Taxonomy" id="2876572"/>
    <lineage>
        <taxon>Archaea</taxon>
        <taxon>Promethearchaeati</taxon>
        <taxon>Candidatus Heimdallarchaeota</taxon>
        <taxon>Candidatus Heimdallarchaeia (ex Rinke et al. 2021) (nom. nud.)</taxon>
        <taxon>Candidatus Heimdallarchaeales</taxon>
        <taxon>Candidatus Heimdallarchaeaceae</taxon>
        <taxon>Candidatus Heimdallarchaeum</taxon>
    </lineage>
</organism>
<evidence type="ECO:0000313" key="1">
    <source>
        <dbReference type="EMBL" id="UJG43842.1"/>
    </source>
</evidence>
<reference evidence="1" key="1">
    <citation type="journal article" date="2022" name="Nat. Microbiol.">
        <title>Unique mobile elements and scalable gene flow at the prokaryote-eukaryote boundary revealed by circularized Asgard archaea genomes.</title>
        <authorList>
            <person name="Wu F."/>
            <person name="Speth D.R."/>
            <person name="Philosof A."/>
            <person name="Cremiere A."/>
            <person name="Narayanan A."/>
            <person name="Barco R.A."/>
            <person name="Connon S.A."/>
            <person name="Amend J.P."/>
            <person name="Antoshechkin I.A."/>
            <person name="Orphan V.J."/>
        </authorList>
    </citation>
    <scope>NUCLEOTIDE SEQUENCE</scope>
    <source>
        <strain evidence="1">PR6</strain>
    </source>
</reference>